<dbReference type="PANTHER" id="PTHR31234:SF72">
    <property type="entry name" value="NDR1_HIN1-LIKE PROTEIN 6"/>
    <property type="match status" value="1"/>
</dbReference>
<dbReference type="PANTHER" id="PTHR31234">
    <property type="entry name" value="LATE EMBRYOGENESIS ABUNDANT (LEA) HYDROXYPROLINE-RICH GLYCOPROTEIN FAMILY"/>
    <property type="match status" value="1"/>
</dbReference>
<dbReference type="AlphaFoldDB" id="A0A3L6EGV4"/>
<gene>
    <name evidence="8" type="primary">NHL6_2</name>
    <name evidence="8" type="ORF">Zm00014a_008844</name>
</gene>
<protein>
    <submittedName>
        <fullName evidence="8">NDR1/HIN1-like protein 6</fullName>
    </submittedName>
</protein>
<dbReference type="GO" id="GO:0016020">
    <property type="term" value="C:membrane"/>
    <property type="evidence" value="ECO:0007669"/>
    <property type="project" value="UniProtKB-SubCell"/>
</dbReference>
<accession>A0A3L6EGV4</accession>
<sequence>MADHQRIHPADLEAGNRPLMPGGSFRSDKGDPAQRAKQQQQQGYVPGALPPPPRRVAPPAPLPPPKRRGRGCCCRLLCCAVISAAVLAVLAAAAAGALYLALDPKAPRYSVDRLSVSAFQVDPATLAARARFDVAVAATNPNSRIGIHYERGSSLGVWYQSYRLARGALPAFYQGHRNTTVLALAMAGEAQLGSAAVVSGMQDAQRTGAVPLVFRADVPVRVQLGTFKLWKVTARVRCDLVVDRLMDVTSLIKIKAGNCKFSLKL</sequence>
<evidence type="ECO:0000256" key="6">
    <source>
        <dbReference type="SAM" id="Phobius"/>
    </source>
</evidence>
<dbReference type="EMBL" id="NCVQ01000006">
    <property type="protein sequence ID" value="PWZ19868.1"/>
    <property type="molecule type" value="Genomic_DNA"/>
</dbReference>
<comment type="subcellular location">
    <subcellularLocation>
        <location evidence="1">Membrane</location>
        <topology evidence="1">Single-pass membrane protein</topology>
    </subcellularLocation>
</comment>
<comment type="caution">
    <text evidence="8">The sequence shown here is derived from an EMBL/GenBank/DDBJ whole genome shotgun (WGS) entry which is preliminary data.</text>
</comment>
<reference evidence="8 9" key="1">
    <citation type="journal article" date="2018" name="Nat. Genet.">
        <title>Extensive intraspecific gene order and gene structural variations between Mo17 and other maize genomes.</title>
        <authorList>
            <person name="Sun S."/>
            <person name="Zhou Y."/>
            <person name="Chen J."/>
            <person name="Shi J."/>
            <person name="Zhao H."/>
            <person name="Zhao H."/>
            <person name="Song W."/>
            <person name="Zhang M."/>
            <person name="Cui Y."/>
            <person name="Dong X."/>
            <person name="Liu H."/>
            <person name="Ma X."/>
            <person name="Jiao Y."/>
            <person name="Wang B."/>
            <person name="Wei X."/>
            <person name="Stein J.C."/>
            <person name="Glaubitz J.C."/>
            <person name="Lu F."/>
            <person name="Yu G."/>
            <person name="Liang C."/>
            <person name="Fengler K."/>
            <person name="Li B."/>
            <person name="Rafalski A."/>
            <person name="Schnable P.S."/>
            <person name="Ware D.H."/>
            <person name="Buckler E.S."/>
            <person name="Lai J."/>
        </authorList>
    </citation>
    <scope>NUCLEOTIDE SEQUENCE [LARGE SCALE GENOMIC DNA]</scope>
    <source>
        <strain evidence="9">cv. Missouri 17</strain>
        <tissue evidence="8">Seedling</tissue>
    </source>
</reference>
<evidence type="ECO:0000256" key="5">
    <source>
        <dbReference type="SAM" id="MobiDB-lite"/>
    </source>
</evidence>
<dbReference type="InterPro" id="IPR044839">
    <property type="entry name" value="NDR1-like"/>
</dbReference>
<evidence type="ECO:0000256" key="1">
    <source>
        <dbReference type="ARBA" id="ARBA00004167"/>
    </source>
</evidence>
<keyword evidence="4 6" id="KW-0472">Membrane</keyword>
<keyword evidence="2 6" id="KW-0812">Transmembrane</keyword>
<feature type="compositionally biased region" description="Pro residues" evidence="5">
    <location>
        <begin position="48"/>
        <end position="64"/>
    </location>
</feature>
<evidence type="ECO:0000256" key="2">
    <source>
        <dbReference type="ARBA" id="ARBA00022692"/>
    </source>
</evidence>
<keyword evidence="3 6" id="KW-1133">Transmembrane helix</keyword>
<feature type="region of interest" description="Disordered" evidence="5">
    <location>
        <begin position="1"/>
        <end position="65"/>
    </location>
</feature>
<dbReference type="InterPro" id="IPR004864">
    <property type="entry name" value="LEA_2"/>
</dbReference>
<feature type="transmembrane region" description="Helical" evidence="6">
    <location>
        <begin position="76"/>
        <end position="102"/>
    </location>
</feature>
<dbReference type="ExpressionAtlas" id="A0A3L6EGV4">
    <property type="expression patterns" value="baseline and differential"/>
</dbReference>
<dbReference type="GO" id="GO:0098542">
    <property type="term" value="P:defense response to other organism"/>
    <property type="evidence" value="ECO:0007669"/>
    <property type="project" value="InterPro"/>
</dbReference>
<name>A0A3L6EGV4_MAIZE</name>
<dbReference type="Pfam" id="PF03168">
    <property type="entry name" value="LEA_2"/>
    <property type="match status" value="1"/>
</dbReference>
<evidence type="ECO:0000259" key="7">
    <source>
        <dbReference type="Pfam" id="PF03168"/>
    </source>
</evidence>
<evidence type="ECO:0000313" key="8">
    <source>
        <dbReference type="EMBL" id="PWZ19868.1"/>
    </source>
</evidence>
<organism evidence="8 9">
    <name type="scientific">Zea mays</name>
    <name type="common">Maize</name>
    <dbReference type="NCBI Taxonomy" id="4577"/>
    <lineage>
        <taxon>Eukaryota</taxon>
        <taxon>Viridiplantae</taxon>
        <taxon>Streptophyta</taxon>
        <taxon>Embryophyta</taxon>
        <taxon>Tracheophyta</taxon>
        <taxon>Spermatophyta</taxon>
        <taxon>Magnoliopsida</taxon>
        <taxon>Liliopsida</taxon>
        <taxon>Poales</taxon>
        <taxon>Poaceae</taxon>
        <taxon>PACMAD clade</taxon>
        <taxon>Panicoideae</taxon>
        <taxon>Andropogonodae</taxon>
        <taxon>Andropogoneae</taxon>
        <taxon>Tripsacinae</taxon>
        <taxon>Zea</taxon>
    </lineage>
</organism>
<evidence type="ECO:0000313" key="9">
    <source>
        <dbReference type="Proteomes" id="UP000251960"/>
    </source>
</evidence>
<feature type="compositionally biased region" description="Low complexity" evidence="5">
    <location>
        <begin position="38"/>
        <end position="47"/>
    </location>
</feature>
<dbReference type="KEGG" id="zma:100281231"/>
<dbReference type="OrthoDB" id="1917746at2759"/>
<evidence type="ECO:0000256" key="4">
    <source>
        <dbReference type="ARBA" id="ARBA00023136"/>
    </source>
</evidence>
<dbReference type="OMA" id="WSCCLFF"/>
<feature type="domain" description="Late embryogenesis abundant protein LEA-2 subgroup" evidence="7">
    <location>
        <begin position="136"/>
        <end position="238"/>
    </location>
</feature>
<proteinExistence type="predicted"/>
<dbReference type="Proteomes" id="UP000251960">
    <property type="component" value="Chromosome 5"/>
</dbReference>
<evidence type="ECO:0000256" key="3">
    <source>
        <dbReference type="ARBA" id="ARBA00022989"/>
    </source>
</evidence>
<feature type="compositionally biased region" description="Basic and acidic residues" evidence="5">
    <location>
        <begin position="1"/>
        <end position="11"/>
    </location>
</feature>